<dbReference type="PANTHER" id="PTHR32305:SF17">
    <property type="entry name" value="TRNA NUCLEASE WAPA"/>
    <property type="match status" value="1"/>
</dbReference>
<dbReference type="NCBIfam" id="TIGR03696">
    <property type="entry name" value="Rhs_assc_core"/>
    <property type="match status" value="1"/>
</dbReference>
<dbReference type="RefSeq" id="WP_069924317.1">
    <property type="nucleotide sequence ID" value="NZ_MEHK01000002.1"/>
</dbReference>
<dbReference type="InterPro" id="IPR022385">
    <property type="entry name" value="Rhs_assc_core"/>
</dbReference>
<evidence type="ECO:0008006" key="5">
    <source>
        <dbReference type="Google" id="ProtNLM"/>
    </source>
</evidence>
<gene>
    <name evidence="3" type="ORF">BGK67_32335</name>
</gene>
<feature type="region of interest" description="Disordered" evidence="1">
    <location>
        <begin position="245"/>
        <end position="265"/>
    </location>
</feature>
<organism evidence="3 4">
    <name type="scientific">Streptomyces subrutilus</name>
    <dbReference type="NCBI Taxonomy" id="36818"/>
    <lineage>
        <taxon>Bacteria</taxon>
        <taxon>Bacillati</taxon>
        <taxon>Actinomycetota</taxon>
        <taxon>Actinomycetes</taxon>
        <taxon>Kitasatosporales</taxon>
        <taxon>Streptomycetaceae</taxon>
        <taxon>Streptomyces</taxon>
    </lineage>
</organism>
<feature type="region of interest" description="Disordered" evidence="1">
    <location>
        <begin position="1809"/>
        <end position="1830"/>
    </location>
</feature>
<evidence type="ECO:0000256" key="1">
    <source>
        <dbReference type="SAM" id="MobiDB-lite"/>
    </source>
</evidence>
<dbReference type="PANTHER" id="PTHR32305">
    <property type="match status" value="1"/>
</dbReference>
<keyword evidence="2" id="KW-0732">Signal</keyword>
<feature type="region of interest" description="Disordered" evidence="1">
    <location>
        <begin position="1907"/>
        <end position="1936"/>
    </location>
</feature>
<reference evidence="3 4" key="1">
    <citation type="submission" date="2016-08" db="EMBL/GenBank/DDBJ databases">
        <title>The complete genome of Streptomyces subrutilus 10-1-1.</title>
        <authorList>
            <person name="Chen X."/>
        </authorList>
    </citation>
    <scope>NUCLEOTIDE SEQUENCE [LARGE SCALE GENOMIC DNA]</scope>
    <source>
        <strain evidence="3 4">10-1-1</strain>
    </source>
</reference>
<feature type="compositionally biased region" description="Polar residues" evidence="1">
    <location>
        <begin position="906"/>
        <end position="915"/>
    </location>
</feature>
<comment type="caution">
    <text evidence="3">The sequence shown here is derived from an EMBL/GenBank/DDBJ whole genome shotgun (WGS) entry which is preliminary data.</text>
</comment>
<protein>
    <recommendedName>
        <fullName evidence="5">Type IV secretion protein Rhs</fullName>
    </recommendedName>
</protein>
<feature type="compositionally biased region" description="Polar residues" evidence="1">
    <location>
        <begin position="849"/>
        <end position="866"/>
    </location>
</feature>
<evidence type="ECO:0000313" key="4">
    <source>
        <dbReference type="Proteomes" id="UP000095705"/>
    </source>
</evidence>
<dbReference type="InterPro" id="IPR050708">
    <property type="entry name" value="T6SS_VgrG/RHS"/>
</dbReference>
<dbReference type="STRING" id="36818.BGK67_32335"/>
<feature type="chain" id="PRO_5039080429" description="Type IV secretion protein Rhs" evidence="2">
    <location>
        <begin position="22"/>
        <end position="2167"/>
    </location>
</feature>
<sequence length="2167" mass="231234">MAAALALVLTVPGSLTPLAVAADLPGAPKAAQHKDAKVRAVNAQGAKAARDLVAKNQAQNRAQAQRARGDAKADWPKAATLVRDGSAAPARTRPLVDVQPTARPRSALLAPTVPVGPVAALGGAAGKSTVKVLDQKAAERAGITGVLFTATSTADGPARLTVDYGSFASAVGGGWSTRLGLVALPSCVLTTPEKAECRTTTPLPSANSIENRSVTAEVPSLREGGTGAGKALQQTPAVFAVMATDTTSPKGSGDHSATPLSASSSWQSGSSSGAFTWSYPVAVPPAAAGPVPSLSFSYNSGSIDGRTANSNNQGSQVGEGFDLTSSYIERKYGSCDDDGQTDKDDLCWKYENASLVLNGKSTELVKDDTSGTWRLKDDDASQVSWATGADNGDDNGEYWKVVTGDGTTYTFGLNKLPGAGAQRTNSTWTVPVFGDDSGEPGYAKGSSFVDRSQVQAWRWNVDLVQDLHGNAASYWYAAETNHYAKNGDKTKLAAYTRGGTLSEIRYGQREDTLFTTNASHKVTFGYEERCFGANCGNLTKDTSDNWPDVPFDAICASGATDCRAASPAFFTRKRMTAVTTHAWSTALEPDNYAPIDTFDLTQEYLDPGDLGDTSDQSLVLKSIKRTGRNGATTADVPPVDFTYHMRPNRVDADGDDVVPLSRPRINTITSEAGAITTVTLSDPQCVRGTRMPTAEDTNSLSCYPVYWPVNGGDPKLDWFHKYNVSAVTLADPAGQNDLVEHAYTYENPGWRYNDDPFTPEDERTWSTWRGYGKVTSFIGAADKTRSKTVKVFMQGLRGDKRKGTSATRTTTVAAVPVPGLTIPDIDDDEQYSGFQRQEITYEGAAPRSVSVTDPWSRQTSSQQKSYANIKGHYVRTGSSYSHTFLTSSNTWRTTRTDNTYDDYGMQSRTSSSGDTAKTGDETCTRVWYARNQAKGLTNLPSRTRTVGASCTVTDDQLSLPATSANRGDVLSDTATVYDDVNAGGWSATQTPTLGLSTWTGRAQSYPAASGTADRDPAGTGGWQTTGRSTYDTASAKLGRRLTATDAAGNTTTTSYSPASAGPLEVTVVTAPKLAANGQQHRSYSYVDLRGSIVRSIDETMASTYTTYDGLGRITATWLPNRGQSQTPNVKYGYGMARGKQPWTSVSSLMADGTSYKTVYSIADALLRPLQTQTPSPNGGRLLTDTRYDSRGLAYESYADIWDKDKAPEGTYARAEYGSTPAQTETVFDGMGRAVTSSLLVYGVKKQTTSTSYTGDSVATTAVQGGTASRTITDALGRTTETRTYGGMVPNDPAFGGTAPGTPYTSVSHTFTLDGKQATITGPDSAKWTYGYDLFGRKVSSSDPDKGTATTSYTVLDQVATSKDARNTVLEYGYDELGRKTGLWTSPKSDANKLAAWTYDTVRKGSPTDSTRYEGGLTGKAYTKSVTAYDTLGRPATTRLTLPGNDPLVTSGAIAATTDHTVSYRLDGTLNTTTAPAVGGLPAETLQLHYNGFGLPKALSGTTDYVQNVAYSPLGEIDQLTLARSAAAGVRKTFIGNTYEEGTRRLLRSTVNDQTHTGMLQELTYSYDQAGNVLSIFDSAPLSGFTKADNQCFAYDGQRRITEAWTPKTADCSAGGRTAANLDGAAPYWTSYTYTPSGQRATEKTNTGTPQTRTYCYEPARPHALAATTTGATCTGVTAQYAYDATGNTAKRAETPGSTSSQTLAWGPEGKLAKLTEGATTTDYVYDAEGELLIRRDPAGETILYTASTEVHLKGAKKWATRSYTVAGTKIAVVTNVSGTAKLSYTAGDAHGTSSLTVSGDDSQTVTKRYTTPFGSARGSATANWPDDKRFLDKPEDISTGLTHVGAREYDPALGQFLSVDPVLAPDAAQSLNGYAYASNNPVTNADPSGMCPEVDCPTRPCPNCENTTPGNEPGPPTLTEAGKQGGSGLTRPWRGRDYTISPGDVYRPLTMEWRPAFVPIPFAPVVEGFGILDEGGPYNEWETSRALFLGWLWGGGYPLGPNQKFKGGDAFTKVLAGDETIRGAREMLLAQALGSGMDATYAKEPYAFSYKDRGPEPGSPWWKFNTARGIYNDFSSVVTNGTLGHENMADAFLGTYSAKAQIVNVDKEKGAVRIQFSVNNLSDWNSATHMVPREWNPLFDKTFGAAVSQEFTWQERLPLNVCGCSVK</sequence>
<feature type="region of interest" description="Disordered" evidence="1">
    <location>
        <begin position="895"/>
        <end position="919"/>
    </location>
</feature>
<evidence type="ECO:0000256" key="2">
    <source>
        <dbReference type="SAM" id="SignalP"/>
    </source>
</evidence>
<proteinExistence type="predicted"/>
<accession>A0A1E5NZU4</accession>
<keyword evidence="4" id="KW-1185">Reference proteome</keyword>
<feature type="compositionally biased region" description="Polar residues" evidence="1">
    <location>
        <begin position="1809"/>
        <end position="1822"/>
    </location>
</feature>
<dbReference type="Gene3D" id="2.180.10.10">
    <property type="entry name" value="RHS repeat-associated core"/>
    <property type="match status" value="1"/>
</dbReference>
<dbReference type="Proteomes" id="UP000095705">
    <property type="component" value="Unassembled WGS sequence"/>
</dbReference>
<feature type="signal peptide" evidence="2">
    <location>
        <begin position="1"/>
        <end position="21"/>
    </location>
</feature>
<evidence type="ECO:0000313" key="3">
    <source>
        <dbReference type="EMBL" id="OEJ22266.1"/>
    </source>
</evidence>
<feature type="region of interest" description="Disordered" evidence="1">
    <location>
        <begin position="845"/>
        <end position="866"/>
    </location>
</feature>
<name>A0A1E5NZU4_9ACTN</name>
<feature type="region of interest" description="Disordered" evidence="1">
    <location>
        <begin position="1005"/>
        <end position="1029"/>
    </location>
</feature>
<dbReference type="EMBL" id="MEHK01000002">
    <property type="protein sequence ID" value="OEJ22266.1"/>
    <property type="molecule type" value="Genomic_DNA"/>
</dbReference>